<dbReference type="AlphaFoldDB" id="A0A2K9NU58"/>
<accession>A0A2K9NU58</accession>
<organism evidence="3 4">
    <name type="scientific">Bacteriovorax stolpii</name>
    <name type="common">Bdellovibrio stolpii</name>
    <dbReference type="NCBI Taxonomy" id="960"/>
    <lineage>
        <taxon>Bacteria</taxon>
        <taxon>Pseudomonadati</taxon>
        <taxon>Bdellovibrionota</taxon>
        <taxon>Bacteriovoracia</taxon>
        <taxon>Bacteriovoracales</taxon>
        <taxon>Bacteriovoracaceae</taxon>
        <taxon>Bacteriovorax</taxon>
    </lineage>
</organism>
<dbReference type="EMBL" id="CP025704">
    <property type="protein sequence ID" value="AUN98625.1"/>
    <property type="molecule type" value="Genomic_DNA"/>
</dbReference>
<dbReference type="Proteomes" id="UP000235584">
    <property type="component" value="Chromosome"/>
</dbReference>
<evidence type="ECO:0000256" key="2">
    <source>
        <dbReference type="SAM" id="SignalP"/>
    </source>
</evidence>
<feature type="signal peptide" evidence="2">
    <location>
        <begin position="1"/>
        <end position="25"/>
    </location>
</feature>
<evidence type="ECO:0000313" key="4">
    <source>
        <dbReference type="Proteomes" id="UP000235584"/>
    </source>
</evidence>
<keyword evidence="1" id="KW-0175">Coiled coil</keyword>
<protein>
    <submittedName>
        <fullName evidence="3">Uncharacterized protein</fullName>
    </submittedName>
</protein>
<reference evidence="3 4" key="1">
    <citation type="submission" date="2018-01" db="EMBL/GenBank/DDBJ databases">
        <title>Complete genome sequence of Bacteriovorax stolpii DSM12778.</title>
        <authorList>
            <person name="Tang B."/>
            <person name="Chang J."/>
        </authorList>
    </citation>
    <scope>NUCLEOTIDE SEQUENCE [LARGE SCALE GENOMIC DNA]</scope>
    <source>
        <strain evidence="3 4">DSM 12778</strain>
    </source>
</reference>
<proteinExistence type="predicted"/>
<keyword evidence="2" id="KW-0732">Signal</keyword>
<gene>
    <name evidence="3" type="ORF">C0V70_11035</name>
</gene>
<feature type="chain" id="PRO_5014875472" evidence="2">
    <location>
        <begin position="26"/>
        <end position="738"/>
    </location>
</feature>
<feature type="coiled-coil region" evidence="1">
    <location>
        <begin position="71"/>
        <end position="115"/>
    </location>
</feature>
<keyword evidence="4" id="KW-1185">Reference proteome</keyword>
<evidence type="ECO:0000256" key="1">
    <source>
        <dbReference type="SAM" id="Coils"/>
    </source>
</evidence>
<name>A0A2K9NU58_BACTC</name>
<dbReference type="KEGG" id="bsto:C0V70_11035"/>
<evidence type="ECO:0000313" key="3">
    <source>
        <dbReference type="EMBL" id="AUN98625.1"/>
    </source>
</evidence>
<sequence>MKGFKTSLHLAICTSLALGSFSAFGADTKKPAYDPNRPNTAATTTHGYNPGLFCREGAGKMMNELNNLDDYKNQQEKIDVLRGRLKDIENQRKILDQVKGLKKKYEDSLAKFEKTKAKQDALQAQQQKAADLKVENSIDDLKGIIRNGMILSVLSTLLEKSKDSDFSKAETFTMSHLCKNSPEAEICKEIVEEDKPGVTLFDKVTKTFSFKSKSQFRELDNVLASFKKAYDSIQSTDAKKEVRIDAEAILKSIPKDVKPDVILKMLNEQAPETTAMLEVDLPKDRILDCLNEKKPFATGICEGIANTPVQRDALIKSVSGELSAVRFSPTQKSILQQAFEENSKKYQSIVENIVSGRTVPEQPNVETDMMNQIEEMAQAATVSEIYDSITRAPAGANGEKTCKEAKGKLSGLSLFFFQCPELGGTDQIEAERKLSEALKSAKDKSQKFGEDCSSFNSKTEASIIKECKDLIGEVAAKVDSLQDKYTQASRGIQNDINQLTNANYNAIENMRKYVAEKYLRSCDVDSKSMELKDESLRLPGGCSNEPAQFTLNKVYGLSTDVAAVIGNSFSKEISSQKASSTMTFSPNEMRDFLQTCQSSQGALKDSFKDVCAMITTENTVIERQDRKEQVYKDPNYYYDYDTKSNSVIKTKKKSALRVFGEGVLPVAPSLIPMWFNNYQTKQNINMLTDQAIFQKQMLYTFDVYNQNPWMYNYGYFGYGNPFSSTTATSTSTGFNFGQ</sequence>